<dbReference type="EMBL" id="JAPHNI010000427">
    <property type="protein sequence ID" value="KAJ8111200.1"/>
    <property type="molecule type" value="Genomic_DNA"/>
</dbReference>
<keyword evidence="2" id="KW-1185">Reference proteome</keyword>
<sequence>MHRKSETASPRSKPSMARFPSLRHSSTHSTLLGDHHKTPAQNDPQNEHHAHQVDYHHVAAFLVSFLSHMFAPVAYQQCTSSAPCWAVPRLHGCAEKSGKTAIIVDDEFVLLEDRESEELDGGPVCREATIESWKVPKKGCRGSGNARRWTDLPYFGAP</sequence>
<evidence type="ECO:0000313" key="1">
    <source>
        <dbReference type="EMBL" id="KAJ8111200.1"/>
    </source>
</evidence>
<evidence type="ECO:0000313" key="2">
    <source>
        <dbReference type="Proteomes" id="UP001153331"/>
    </source>
</evidence>
<gene>
    <name evidence="1" type="ORF">OPT61_g6145</name>
</gene>
<name>A0ACC2I7Q4_9PLEO</name>
<proteinExistence type="predicted"/>
<organism evidence="1 2">
    <name type="scientific">Boeremia exigua</name>
    <dbReference type="NCBI Taxonomy" id="749465"/>
    <lineage>
        <taxon>Eukaryota</taxon>
        <taxon>Fungi</taxon>
        <taxon>Dikarya</taxon>
        <taxon>Ascomycota</taxon>
        <taxon>Pezizomycotina</taxon>
        <taxon>Dothideomycetes</taxon>
        <taxon>Pleosporomycetidae</taxon>
        <taxon>Pleosporales</taxon>
        <taxon>Pleosporineae</taxon>
        <taxon>Didymellaceae</taxon>
        <taxon>Boeremia</taxon>
    </lineage>
</organism>
<accession>A0ACC2I7Q4</accession>
<reference evidence="1" key="1">
    <citation type="submission" date="2022-11" db="EMBL/GenBank/DDBJ databases">
        <title>Genome Sequence of Boeremia exigua.</title>
        <authorList>
            <person name="Buettner E."/>
        </authorList>
    </citation>
    <scope>NUCLEOTIDE SEQUENCE</scope>
    <source>
        <strain evidence="1">CU02</strain>
    </source>
</reference>
<comment type="caution">
    <text evidence="1">The sequence shown here is derived from an EMBL/GenBank/DDBJ whole genome shotgun (WGS) entry which is preliminary data.</text>
</comment>
<protein>
    <submittedName>
        <fullName evidence="1">Uncharacterized protein</fullName>
    </submittedName>
</protein>
<dbReference type="Proteomes" id="UP001153331">
    <property type="component" value="Unassembled WGS sequence"/>
</dbReference>